<dbReference type="Proteomes" id="UP001168821">
    <property type="component" value="Unassembled WGS sequence"/>
</dbReference>
<feature type="compositionally biased region" description="Basic residues" evidence="5">
    <location>
        <begin position="838"/>
        <end position="848"/>
    </location>
</feature>
<proteinExistence type="predicted"/>
<dbReference type="GO" id="GO:0008270">
    <property type="term" value="F:zinc ion binding"/>
    <property type="evidence" value="ECO:0007669"/>
    <property type="project" value="UniProtKB-KW"/>
</dbReference>
<feature type="region of interest" description="Disordered" evidence="5">
    <location>
        <begin position="43"/>
        <end position="66"/>
    </location>
</feature>
<feature type="compositionally biased region" description="Basic and acidic residues" evidence="5">
    <location>
        <begin position="331"/>
        <end position="351"/>
    </location>
</feature>
<feature type="compositionally biased region" description="Basic residues" evidence="5">
    <location>
        <begin position="858"/>
        <end position="871"/>
    </location>
</feature>
<feature type="compositionally biased region" description="Acidic residues" evidence="5">
    <location>
        <begin position="320"/>
        <end position="330"/>
    </location>
</feature>
<dbReference type="EMBL" id="JALNTZ010000008">
    <property type="protein sequence ID" value="KAJ3643845.1"/>
    <property type="molecule type" value="Genomic_DNA"/>
</dbReference>
<feature type="compositionally biased region" description="Polar residues" evidence="5">
    <location>
        <begin position="539"/>
        <end position="550"/>
    </location>
</feature>
<name>A0AA38HUG1_9CUCU</name>
<feature type="region of interest" description="Disordered" evidence="5">
    <location>
        <begin position="686"/>
        <end position="749"/>
    </location>
</feature>
<keyword evidence="8" id="KW-1185">Reference proteome</keyword>
<feature type="domain" description="DBF4-type" evidence="6">
    <location>
        <begin position="71"/>
        <end position="120"/>
    </location>
</feature>
<dbReference type="Pfam" id="PF07535">
    <property type="entry name" value="zf-DBF"/>
    <property type="match status" value="1"/>
</dbReference>
<organism evidence="7 8">
    <name type="scientific">Zophobas morio</name>
    <dbReference type="NCBI Taxonomy" id="2755281"/>
    <lineage>
        <taxon>Eukaryota</taxon>
        <taxon>Metazoa</taxon>
        <taxon>Ecdysozoa</taxon>
        <taxon>Arthropoda</taxon>
        <taxon>Hexapoda</taxon>
        <taxon>Insecta</taxon>
        <taxon>Pterygota</taxon>
        <taxon>Neoptera</taxon>
        <taxon>Endopterygota</taxon>
        <taxon>Coleoptera</taxon>
        <taxon>Polyphaga</taxon>
        <taxon>Cucujiformia</taxon>
        <taxon>Tenebrionidae</taxon>
        <taxon>Zophobas</taxon>
    </lineage>
</organism>
<evidence type="ECO:0000256" key="1">
    <source>
        <dbReference type="ARBA" id="ARBA00022723"/>
    </source>
</evidence>
<feature type="region of interest" description="Disordered" evidence="5">
    <location>
        <begin position="515"/>
        <end position="583"/>
    </location>
</feature>
<feature type="compositionally biased region" description="Polar residues" evidence="5">
    <location>
        <begin position="515"/>
        <end position="532"/>
    </location>
</feature>
<dbReference type="InterPro" id="IPR038545">
    <property type="entry name" value="Znf_DBF_sf"/>
</dbReference>
<feature type="compositionally biased region" description="Basic residues" evidence="5">
    <location>
        <begin position="693"/>
        <end position="704"/>
    </location>
</feature>
<feature type="region of interest" description="Disordered" evidence="5">
    <location>
        <begin position="314"/>
        <end position="371"/>
    </location>
</feature>
<protein>
    <recommendedName>
        <fullName evidence="6">DBF4-type domain-containing protein</fullName>
    </recommendedName>
</protein>
<evidence type="ECO:0000313" key="8">
    <source>
        <dbReference type="Proteomes" id="UP001168821"/>
    </source>
</evidence>
<evidence type="ECO:0000256" key="5">
    <source>
        <dbReference type="SAM" id="MobiDB-lite"/>
    </source>
</evidence>
<gene>
    <name evidence="7" type="ORF">Zmor_026530</name>
</gene>
<dbReference type="GO" id="GO:0003676">
    <property type="term" value="F:nucleic acid binding"/>
    <property type="evidence" value="ECO:0007669"/>
    <property type="project" value="InterPro"/>
</dbReference>
<reference evidence="7" key="1">
    <citation type="journal article" date="2023" name="G3 (Bethesda)">
        <title>Whole genome assemblies of Zophobas morio and Tenebrio molitor.</title>
        <authorList>
            <person name="Kaur S."/>
            <person name="Stinson S.A."/>
            <person name="diCenzo G.C."/>
        </authorList>
    </citation>
    <scope>NUCLEOTIDE SEQUENCE</scope>
    <source>
        <strain evidence="7">QUZm001</strain>
    </source>
</reference>
<keyword evidence="3" id="KW-0862">Zinc</keyword>
<evidence type="ECO:0000256" key="3">
    <source>
        <dbReference type="ARBA" id="ARBA00022833"/>
    </source>
</evidence>
<keyword evidence="1" id="KW-0479">Metal-binding</keyword>
<dbReference type="PROSITE" id="PS51265">
    <property type="entry name" value="ZF_DBF4"/>
    <property type="match status" value="1"/>
</dbReference>
<accession>A0AA38HUG1</accession>
<feature type="region of interest" description="Disordered" evidence="5">
    <location>
        <begin position="821"/>
        <end position="871"/>
    </location>
</feature>
<feature type="compositionally biased region" description="Basic and acidic residues" evidence="5">
    <location>
        <begin position="821"/>
        <end position="835"/>
    </location>
</feature>
<evidence type="ECO:0000259" key="6">
    <source>
        <dbReference type="PROSITE" id="PS51265"/>
    </source>
</evidence>
<evidence type="ECO:0000313" key="7">
    <source>
        <dbReference type="EMBL" id="KAJ3643845.1"/>
    </source>
</evidence>
<dbReference type="InterPro" id="IPR006572">
    <property type="entry name" value="Znf_DBF"/>
</dbReference>
<evidence type="ECO:0000256" key="2">
    <source>
        <dbReference type="ARBA" id="ARBA00022771"/>
    </source>
</evidence>
<keyword evidence="2 4" id="KW-0863">Zinc-finger</keyword>
<dbReference type="Gene3D" id="6.10.250.3410">
    <property type="entry name" value="DBF zinc finger"/>
    <property type="match status" value="1"/>
</dbReference>
<feature type="compositionally biased region" description="Basic residues" evidence="5">
    <location>
        <begin position="137"/>
        <end position="149"/>
    </location>
</feature>
<comment type="caution">
    <text evidence="7">The sequence shown here is derived from an EMBL/GenBank/DDBJ whole genome shotgun (WGS) entry which is preliminary data.</text>
</comment>
<sequence length="871" mass="99817">MFEKKTRLRVKRLLEKQFHNFHELEQSLKNNLIDSQLDINKSAAKKVPSNRSTNERNMTRKTRSRRPRIHSVFQSGYCAVCHAPYASLEDHIQSKRHLKLIGDDGSFISIKGFDSFLALDGIDSIEVNGKNCEYSPPRRRGRMPRRKRTSSLMCDRMKDSPMSPVGSDSGHHLRSRKNINYMTPPLEEDSLTEKPEVVKEYRELRSSTRLLAKLADQMVESDEVWNSGRPKRSCNRTRISADERLVVDNKSYYKVEVLSSKLRSGVAHFQPEVKRPETPVNESKEDDKGLIVKFRKLRSSELVRLNNEAENFLFPKKDDSSDEDDDDDENDKSKTDHSSVGDADDVKRIKVEDDESMHSTSSESKGKKRRRTHAEAFIMDNQKYYKFETPGSRLRYHGSYLSPVPMKLKNNGECVVKTESDHLEAAKNFKLSLDDYNFSFESVPKNEVWYQTFQRRDKGEEKYVFLDDDCYWNPLILPYQLDYVPPLDPRECVSQYNQIKKCLIEPLSASTSVTCSTPDPNASNSSVETAFNQDEDSKISATEVSSNSTVDDIKPNKRGRRSGAVVNVTGNGKNPRKSPRQHASTLAILSSLIQQRKRKSRRHDLDFRTTLPTILEEPRARSSKKPRVDYISLMKNVEEEFANVCDDGLLDVEIDKDNGIDFKGSVAIEDILTVYENKDSVIKANKRLVSGKPGRKPGKRKKNRTGWPLNRTRRRRDRKEDDESTVDSLSVNADSEENEGCEDANSTDSIKKKGVAKISENNNQNDHSSLGDVTIADNCDHNDDRVGKNDVSSDKVLTNKVNNSDGFSIGLKYQPYVRVQKLDRNRVDNKSEPAKRSNSPKRTNRGQRRMPASPKSPRMLRRPRGRWYRER</sequence>
<feature type="region of interest" description="Disordered" evidence="5">
    <location>
        <begin position="133"/>
        <end position="177"/>
    </location>
</feature>
<evidence type="ECO:0000256" key="4">
    <source>
        <dbReference type="PROSITE-ProRule" id="PRU00600"/>
    </source>
</evidence>
<dbReference type="AlphaFoldDB" id="A0AA38HUG1"/>